<gene>
    <name evidence="4" type="ORF">UY44_C0018G0003</name>
</gene>
<accession>A0A0G1VNP9</accession>
<dbReference type="EMBL" id="LCPZ01000018">
    <property type="protein sequence ID" value="KKW08093.1"/>
    <property type="molecule type" value="Genomic_DNA"/>
</dbReference>
<evidence type="ECO:0008006" key="6">
    <source>
        <dbReference type="Google" id="ProtNLM"/>
    </source>
</evidence>
<feature type="chain" id="PRO_5002540240" description="Carboxypeptidase regulatory-like domain-containing protein" evidence="3">
    <location>
        <begin position="27"/>
        <end position="715"/>
    </location>
</feature>
<dbReference type="Gene3D" id="2.60.40.1120">
    <property type="entry name" value="Carboxypeptidase-like, regulatory domain"/>
    <property type="match status" value="1"/>
</dbReference>
<feature type="transmembrane region" description="Helical" evidence="2">
    <location>
        <begin position="689"/>
        <end position="708"/>
    </location>
</feature>
<comment type="caution">
    <text evidence="4">The sequence shown here is derived from an EMBL/GenBank/DDBJ whole genome shotgun (WGS) entry which is preliminary data.</text>
</comment>
<dbReference type="SUPFAM" id="SSF49464">
    <property type="entry name" value="Carboxypeptidase regulatory domain-like"/>
    <property type="match status" value="1"/>
</dbReference>
<dbReference type="AlphaFoldDB" id="A0A0G1VNP9"/>
<keyword evidence="2" id="KW-1133">Transmembrane helix</keyword>
<protein>
    <recommendedName>
        <fullName evidence="6">Carboxypeptidase regulatory-like domain-containing protein</fullName>
    </recommendedName>
</protein>
<evidence type="ECO:0000256" key="2">
    <source>
        <dbReference type="SAM" id="Phobius"/>
    </source>
</evidence>
<dbReference type="Pfam" id="PF13620">
    <property type="entry name" value="CarboxypepD_reg"/>
    <property type="match status" value="1"/>
</dbReference>
<feature type="region of interest" description="Disordered" evidence="1">
    <location>
        <begin position="155"/>
        <end position="200"/>
    </location>
</feature>
<evidence type="ECO:0000256" key="3">
    <source>
        <dbReference type="SAM" id="SignalP"/>
    </source>
</evidence>
<evidence type="ECO:0000313" key="4">
    <source>
        <dbReference type="EMBL" id="KKW08093.1"/>
    </source>
</evidence>
<reference evidence="4 5" key="1">
    <citation type="journal article" date="2015" name="Nature">
        <title>rRNA introns, odd ribosomes, and small enigmatic genomes across a large radiation of phyla.</title>
        <authorList>
            <person name="Brown C.T."/>
            <person name="Hug L.A."/>
            <person name="Thomas B.C."/>
            <person name="Sharon I."/>
            <person name="Castelle C.J."/>
            <person name="Singh A."/>
            <person name="Wilkins M.J."/>
            <person name="Williams K.H."/>
            <person name="Banfield J.F."/>
        </authorList>
    </citation>
    <scope>NUCLEOTIDE SEQUENCE [LARGE SCALE GENOMIC DNA]</scope>
</reference>
<feature type="signal peptide" evidence="3">
    <location>
        <begin position="1"/>
        <end position="26"/>
    </location>
</feature>
<evidence type="ECO:0000313" key="5">
    <source>
        <dbReference type="Proteomes" id="UP000033965"/>
    </source>
</evidence>
<dbReference type="Proteomes" id="UP000033965">
    <property type="component" value="Unassembled WGS sequence"/>
</dbReference>
<keyword evidence="2" id="KW-0812">Transmembrane</keyword>
<name>A0A0G1VNP9_9BACT</name>
<evidence type="ECO:0000256" key="1">
    <source>
        <dbReference type="SAM" id="MobiDB-lite"/>
    </source>
</evidence>
<proteinExistence type="predicted"/>
<feature type="compositionally biased region" description="Basic and acidic residues" evidence="1">
    <location>
        <begin position="161"/>
        <end position="175"/>
    </location>
</feature>
<dbReference type="InterPro" id="IPR008969">
    <property type="entry name" value="CarboxyPept-like_regulatory"/>
</dbReference>
<organism evidence="4 5">
    <name type="scientific">Candidatus Kaiserbacteria bacterium GW2011_GWA2_49_19</name>
    <dbReference type="NCBI Taxonomy" id="1618669"/>
    <lineage>
        <taxon>Bacteria</taxon>
        <taxon>Candidatus Kaiseribacteriota</taxon>
    </lineage>
</organism>
<sequence length="715" mass="79029">MRRTTRKVVILSALLTTVFFGVPVFASNTDGTINSSAKYAWGDKIGWISFGAVQGNVRITDSQITGYAWSDRYGWINLNPTGSGIRNNSEGTLSGSAWSTAFGWVDFSGVTIDSNGVFNGQASGATAGIITFDCASCNAQTDWRPRGVRPACNNTLDDDGDGRVDSADSGTDWRPRGVRPACNNTLDDDGDGRVDSADSGCESLSDDDEVDGALFVSRTAPSAPSAVMVAPTSVVFFPPTATAPVIDRPAETPPRHPSMVSRVREAVRPLLEELKPYRLPSIKIPALPLARIFSQKFLPSLKLLLPRFFGVPLAPRQIPAERLIAKRAPYSMKGGWDLLSVNTINKFVFAPLPRELIALEKKFPNFREILKSTGVARMSDLSKLLAVKFRLPGLTQLPAIASMRAAEGVLLPPKGLPLARLSHDMKSKIPSEIVFARYAGELIDLNIAVMLSQKGKVEQRIKSISGKPLHLVVRAERPVKRIKGYVVFRARKTLAQTKPMPLASLLSSFVFAAPAFAHPSEQPIVTEERLVLAEFEYTDPDGDGIYTADIQTPVPVGEYEIITVMDYEDPELGSKEIRLITVVDPEGYIYEKIRNQELRISGAVVTLYWLNQETKAYEEWPAKDYQQENSQITDARGAYSFLVPEGTYYLRVAAPGYRAYEGKPFDVDEGSGVHYNIEMKTGQWWAKALDWRTALLIAVSLFLVYNFYRDRRREK</sequence>
<keyword evidence="2" id="KW-0472">Membrane</keyword>
<keyword evidence="3" id="KW-0732">Signal</keyword>